<sequence length="308" mass="34745">MSFNFKDSGIPCTPPKGVKGNIHDDNDFEIIDMDKEIQSPKSVYTDADYEVVEKEESEVTGSDGKLKAEDDMTDSDIELEYDSDDDSYQSSEAESINLAVSTKKKELVPRPLCLIAHTDHPIRSLPIVMHFTLLTAYVPKQCVKKHPAFARIVGGGPLDLRRLTQGQGKIFVKFLEDDVYTPATHRYADRHISDEAEFEDAVKIHDVAVDMSLNKLADLAKGVLEEMVCQISLASVVHVFQDNEDWTMRNRRWIKKLLVRRGANVDGYTIGCDLQDNPASHDFQDPIVLFLMTSVMELKKRVPGSRKE</sequence>
<name>A0A8H5TV50_FUSHE</name>
<proteinExistence type="predicted"/>
<reference evidence="2 3" key="1">
    <citation type="submission" date="2020-05" db="EMBL/GenBank/DDBJ databases">
        <title>Identification and distribution of gene clusters putatively required for synthesis of sphingolipid metabolism inhibitors in phylogenetically diverse species of the filamentous fungus Fusarium.</title>
        <authorList>
            <person name="Kim H.-S."/>
            <person name="Busman M."/>
            <person name="Brown D.W."/>
            <person name="Divon H."/>
            <person name="Uhlig S."/>
            <person name="Proctor R.H."/>
        </authorList>
    </citation>
    <scope>NUCLEOTIDE SEQUENCE [LARGE SCALE GENOMIC DNA]</scope>
    <source>
        <strain evidence="2 3">NRRL 20693</strain>
    </source>
</reference>
<gene>
    <name evidence="2" type="ORF">FHETE_2713</name>
</gene>
<evidence type="ECO:0000313" key="2">
    <source>
        <dbReference type="EMBL" id="KAF5674962.1"/>
    </source>
</evidence>
<dbReference type="Proteomes" id="UP000567885">
    <property type="component" value="Unassembled WGS sequence"/>
</dbReference>
<feature type="region of interest" description="Disordered" evidence="1">
    <location>
        <begin position="1"/>
        <end position="25"/>
    </location>
</feature>
<keyword evidence="3" id="KW-1185">Reference proteome</keyword>
<protein>
    <submittedName>
        <fullName evidence="2">Uncharacterized protein</fullName>
    </submittedName>
</protein>
<feature type="region of interest" description="Disordered" evidence="1">
    <location>
        <begin position="52"/>
        <end position="74"/>
    </location>
</feature>
<organism evidence="2 3">
    <name type="scientific">Fusarium heterosporum</name>
    <dbReference type="NCBI Taxonomy" id="42747"/>
    <lineage>
        <taxon>Eukaryota</taxon>
        <taxon>Fungi</taxon>
        <taxon>Dikarya</taxon>
        <taxon>Ascomycota</taxon>
        <taxon>Pezizomycotina</taxon>
        <taxon>Sordariomycetes</taxon>
        <taxon>Hypocreomycetidae</taxon>
        <taxon>Hypocreales</taxon>
        <taxon>Nectriaceae</taxon>
        <taxon>Fusarium</taxon>
        <taxon>Fusarium heterosporum species complex</taxon>
    </lineage>
</organism>
<evidence type="ECO:0000313" key="3">
    <source>
        <dbReference type="Proteomes" id="UP000567885"/>
    </source>
</evidence>
<evidence type="ECO:0000256" key="1">
    <source>
        <dbReference type="SAM" id="MobiDB-lite"/>
    </source>
</evidence>
<dbReference type="EMBL" id="JAAGWQ010000044">
    <property type="protein sequence ID" value="KAF5674962.1"/>
    <property type="molecule type" value="Genomic_DNA"/>
</dbReference>
<accession>A0A8H5TV50</accession>
<dbReference type="AlphaFoldDB" id="A0A8H5TV50"/>
<comment type="caution">
    <text evidence="2">The sequence shown here is derived from an EMBL/GenBank/DDBJ whole genome shotgun (WGS) entry which is preliminary data.</text>
</comment>